<gene>
    <name evidence="2" type="ORF">Raf01_85140</name>
</gene>
<proteinExistence type="predicted"/>
<organism evidence="2 3">
    <name type="scientific">Rugosimonospora africana</name>
    <dbReference type="NCBI Taxonomy" id="556532"/>
    <lineage>
        <taxon>Bacteria</taxon>
        <taxon>Bacillati</taxon>
        <taxon>Actinomycetota</taxon>
        <taxon>Actinomycetes</taxon>
        <taxon>Micromonosporales</taxon>
        <taxon>Micromonosporaceae</taxon>
        <taxon>Rugosimonospora</taxon>
    </lineage>
</organism>
<feature type="transmembrane region" description="Helical" evidence="1">
    <location>
        <begin position="84"/>
        <end position="105"/>
    </location>
</feature>
<keyword evidence="1" id="KW-0812">Transmembrane</keyword>
<protein>
    <submittedName>
        <fullName evidence="2">Uncharacterized protein</fullName>
    </submittedName>
</protein>
<evidence type="ECO:0000313" key="2">
    <source>
        <dbReference type="EMBL" id="GIH20342.1"/>
    </source>
</evidence>
<dbReference type="Proteomes" id="UP000642748">
    <property type="component" value="Unassembled WGS sequence"/>
</dbReference>
<keyword evidence="1" id="KW-1133">Transmembrane helix</keyword>
<evidence type="ECO:0000313" key="3">
    <source>
        <dbReference type="Proteomes" id="UP000642748"/>
    </source>
</evidence>
<name>A0A8J3R2I5_9ACTN</name>
<reference evidence="2" key="1">
    <citation type="submission" date="2021-01" db="EMBL/GenBank/DDBJ databases">
        <title>Whole genome shotgun sequence of Rugosimonospora africana NBRC 104875.</title>
        <authorList>
            <person name="Komaki H."/>
            <person name="Tamura T."/>
        </authorList>
    </citation>
    <scope>NUCLEOTIDE SEQUENCE</scope>
    <source>
        <strain evidence="2">NBRC 104875</strain>
    </source>
</reference>
<keyword evidence="3" id="KW-1185">Reference proteome</keyword>
<accession>A0A8J3R2I5</accession>
<dbReference type="Pfam" id="PF19744">
    <property type="entry name" value="DUF6232"/>
    <property type="match status" value="1"/>
</dbReference>
<sequence>METTQSGAGVPDRKRATETVFYDEGGITVTDRWLVVSGFRYPIAALTDIRMVRSPHDPLTVDAGIASGTIAVGITITARYLDAYGWLGALVVLAIPVSLMLYGLLRRHRAYELWARYQGMTVQLLWVEDARRFGQISRALLRAHEREFDLRLPG</sequence>
<dbReference type="EMBL" id="BONZ01000093">
    <property type="protein sequence ID" value="GIH20342.1"/>
    <property type="molecule type" value="Genomic_DNA"/>
</dbReference>
<dbReference type="AlphaFoldDB" id="A0A8J3R2I5"/>
<comment type="caution">
    <text evidence="2">The sequence shown here is derived from an EMBL/GenBank/DDBJ whole genome shotgun (WGS) entry which is preliminary data.</text>
</comment>
<keyword evidence="1" id="KW-0472">Membrane</keyword>
<dbReference type="RefSeq" id="WP_203923759.1">
    <property type="nucleotide sequence ID" value="NZ_BONZ01000093.1"/>
</dbReference>
<evidence type="ECO:0000256" key="1">
    <source>
        <dbReference type="SAM" id="Phobius"/>
    </source>
</evidence>
<dbReference type="InterPro" id="IPR045629">
    <property type="entry name" value="DUF6232"/>
</dbReference>
<feature type="transmembrane region" description="Helical" evidence="1">
    <location>
        <begin position="59"/>
        <end position="78"/>
    </location>
</feature>